<dbReference type="Pfam" id="PF01019">
    <property type="entry name" value="G_glu_transpept"/>
    <property type="match status" value="1"/>
</dbReference>
<evidence type="ECO:0000313" key="3">
    <source>
        <dbReference type="Proteomes" id="UP000677812"/>
    </source>
</evidence>
<dbReference type="InterPro" id="IPR051792">
    <property type="entry name" value="GGT_bact"/>
</dbReference>
<accession>A0ABS5E4K1</accession>
<evidence type="ECO:0000256" key="1">
    <source>
        <dbReference type="ARBA" id="ARBA00009381"/>
    </source>
</evidence>
<dbReference type="GO" id="GO:0103068">
    <property type="term" value="F:leukotriene C4 gamma-glutamyl transferase activity"/>
    <property type="evidence" value="ECO:0007669"/>
    <property type="project" value="UniProtKB-EC"/>
</dbReference>
<dbReference type="PANTHER" id="PTHR43199:SF1">
    <property type="entry name" value="GLUTATHIONE HYDROLASE PROENZYME"/>
    <property type="match status" value="1"/>
</dbReference>
<dbReference type="InterPro" id="IPR029055">
    <property type="entry name" value="Ntn_hydrolases_N"/>
</dbReference>
<gene>
    <name evidence="2" type="ORF">KB213_00080</name>
</gene>
<keyword evidence="2" id="KW-0808">Transferase</keyword>
<dbReference type="PANTHER" id="PTHR43199">
    <property type="entry name" value="GLUTATHIONE HYDROLASE"/>
    <property type="match status" value="1"/>
</dbReference>
<protein>
    <submittedName>
        <fullName evidence="2">Gamma-glutamyltransferase</fullName>
        <ecNumber evidence="2">2.3.2.2</ecNumber>
    </submittedName>
</protein>
<dbReference type="EC" id="2.3.2.2" evidence="2"/>
<proteinExistence type="inferred from homology"/>
<dbReference type="SUPFAM" id="SSF56235">
    <property type="entry name" value="N-terminal nucleophile aminohydrolases (Ntn hydrolases)"/>
    <property type="match status" value="1"/>
</dbReference>
<reference evidence="2 3" key="1">
    <citation type="submission" date="2021-04" db="EMBL/GenBank/DDBJ databases">
        <title>The complete genome sequence of Neokomagataea sp. TBRC 2177.</title>
        <authorList>
            <person name="Charoenyingcharoen P."/>
            <person name="Yukphan P."/>
        </authorList>
    </citation>
    <scope>NUCLEOTIDE SEQUENCE [LARGE SCALE GENOMIC DNA]</scope>
    <source>
        <strain evidence="2 3">TBRC 2177</strain>
    </source>
</reference>
<comment type="caution">
    <text evidence="2">The sequence shown here is derived from an EMBL/GenBank/DDBJ whole genome shotgun (WGS) entry which is preliminary data.</text>
</comment>
<evidence type="ECO:0000313" key="2">
    <source>
        <dbReference type="EMBL" id="MBR0558458.1"/>
    </source>
</evidence>
<dbReference type="PRINTS" id="PR01210">
    <property type="entry name" value="GGTRANSPTASE"/>
</dbReference>
<dbReference type="Proteomes" id="UP000677812">
    <property type="component" value="Unassembled WGS sequence"/>
</dbReference>
<name>A0ABS5E4K1_9PROT</name>
<organism evidence="2 3">
    <name type="scientific">Neokomagataea anthophila</name>
    <dbReference type="NCBI Taxonomy" id="2826925"/>
    <lineage>
        <taxon>Bacteria</taxon>
        <taxon>Pseudomonadati</taxon>
        <taxon>Pseudomonadota</taxon>
        <taxon>Alphaproteobacteria</taxon>
        <taxon>Acetobacterales</taxon>
        <taxon>Acetobacteraceae</taxon>
        <taxon>Neokomagataea</taxon>
    </lineage>
</organism>
<comment type="similarity">
    <text evidence="1">Belongs to the gamma-glutamyltransferase family.</text>
</comment>
<sequence>MIAGTTSLMSLVACSSLPSAPPALTSIGHSLFGKTGTPALTGPIGTVVTDEPQASLTGHDVLARGGNAVDAAVATATALSVTLPSRASLGGGGACLVWRPGSDAHSFAFLPRAASTTTNQDRPAGTPATLRGLYLMHHSYGSVDFNDLLTPAITLANNGITVSHTLASDIAAVQTALFADDTARTLFSHDGTPLSTGDTLAQPRLAGFLERLRNAGIGDLYTGALATVFSNAAQSAGGALTADDLRQTLPVESAALTTSNNGLTADFTAPPADGGLGAAIHYTTGAPAQGVVAAWRASGSTDLNTAQALLNDKRAGGDTLPALPASTAFTITDRTGLAVACTLSDYNLFGTGRIAGNTGVVLGASPTQAPRPLLPAAILHSGKTLHAVIAASGQNGAADAVGDAARAVANGQTTLPEGPGRTNAILCNGDSCHGVTDSRGTGLATGTTH</sequence>
<keyword evidence="2" id="KW-0012">Acyltransferase</keyword>
<dbReference type="EMBL" id="JAGRQH010000001">
    <property type="protein sequence ID" value="MBR0558458.1"/>
    <property type="molecule type" value="Genomic_DNA"/>
</dbReference>
<keyword evidence="3" id="KW-1185">Reference proteome</keyword>